<proteinExistence type="predicted"/>
<protein>
    <submittedName>
        <fullName evidence="1">Uncharacterized protein</fullName>
    </submittedName>
</protein>
<dbReference type="EMBL" id="JBHSKM010000053">
    <property type="protein sequence ID" value="MFC5220789.1"/>
    <property type="molecule type" value="Genomic_DNA"/>
</dbReference>
<dbReference type="Gene3D" id="3.40.50.1820">
    <property type="entry name" value="alpha/beta hydrolase"/>
    <property type="match status" value="1"/>
</dbReference>
<gene>
    <name evidence="1" type="ORF">ACFPQ9_44025</name>
</gene>
<evidence type="ECO:0000313" key="2">
    <source>
        <dbReference type="Proteomes" id="UP001596263"/>
    </source>
</evidence>
<dbReference type="RefSeq" id="WP_380866030.1">
    <property type="nucleotide sequence ID" value="NZ_JBHSKM010000053.1"/>
</dbReference>
<name>A0ABW0CXX1_STRCD</name>
<keyword evidence="2" id="KW-1185">Reference proteome</keyword>
<evidence type="ECO:0000313" key="1">
    <source>
        <dbReference type="EMBL" id="MFC5220789.1"/>
    </source>
</evidence>
<accession>A0ABW0CXX1</accession>
<comment type="caution">
    <text evidence="1">The sequence shown here is derived from an EMBL/GenBank/DDBJ whole genome shotgun (WGS) entry which is preliminary data.</text>
</comment>
<reference evidence="2" key="1">
    <citation type="journal article" date="2019" name="Int. J. Syst. Evol. Microbiol.">
        <title>The Global Catalogue of Microorganisms (GCM) 10K type strain sequencing project: providing services to taxonomists for standard genome sequencing and annotation.</title>
        <authorList>
            <consortium name="The Broad Institute Genomics Platform"/>
            <consortium name="The Broad Institute Genome Sequencing Center for Infectious Disease"/>
            <person name="Wu L."/>
            <person name="Ma J."/>
        </authorList>
    </citation>
    <scope>NUCLEOTIDE SEQUENCE [LARGE SCALE GENOMIC DNA]</scope>
    <source>
        <strain evidence="2">KCTC 42586</strain>
    </source>
</reference>
<dbReference type="InterPro" id="IPR029058">
    <property type="entry name" value="AB_hydrolase_fold"/>
</dbReference>
<sequence length="75" mass="7978">MSAISSAATKDSDTSHTVSANLAAAHTLGDEVDHLYYWDEGHGADADPGDFIESIAKISQHEPVNGQSPTVRARR</sequence>
<organism evidence="1 2">
    <name type="scientific">Streptomyces coerulescens</name>
    <dbReference type="NCBI Taxonomy" id="29304"/>
    <lineage>
        <taxon>Bacteria</taxon>
        <taxon>Bacillati</taxon>
        <taxon>Actinomycetota</taxon>
        <taxon>Actinomycetes</taxon>
        <taxon>Kitasatosporales</taxon>
        <taxon>Streptomycetaceae</taxon>
        <taxon>Streptomyces</taxon>
    </lineage>
</organism>
<dbReference type="Proteomes" id="UP001596263">
    <property type="component" value="Unassembled WGS sequence"/>
</dbReference>